<keyword evidence="4" id="KW-0833">Ubl conjugation pathway</keyword>
<evidence type="ECO:0000313" key="10">
    <source>
        <dbReference type="EMBL" id="GAM33553.1"/>
    </source>
</evidence>
<sequence length="3043" mass="345877">MPVTKKSFKFLFHHVILPPRLPQHCDEDELDGDWPLERCLHLFVHEALETFITETSPEAKEAWDIAKADLKSTGAAALHIRSQNCGWVAYYDKCSDRVIMDAFEASPSATDVISAPGSLARKLPGVSVAIPGSMLEDARFCTELSKSMARLASEEVGEMMPKSRKAGIEVPEERDTTHPGLVTEGLMSQLLAFGENSTRPLFYKNTRDDVNWRSSRLPWRRSPHWFVLRVALHIVLQRALPNGEGQQQYKNFMLYLVAELGLSATHVRPSVPVDHLEMIRVKICRRLLKLEGKAYEFVLRHAKKAETAIRTILESNQQKIANSAPMKVPTSFTCTPEDFHISLENSRDYLESAMSDVCMEIEQSFFDRRHEQRNQFNRFGLPILRSGDLLSLADFESWVKHTMASWYNEIEPSGHMCCLLGELLKSYCDLAIETYNDSPDAMSLAMICIMELWVILDKMCIVVCPLLASYSPEIPNNFLEPLLLPQFCEMQRASRVETYIRYRQQEQTSGTQSIFSDPGRGGFSVSFFDKSEPHQRLREQIEEHARSRIGAKKEEWRTKTELYEELTTRASHTRHQWDIDSRGRDYHSASCLRCSIENDAKNLNIEVYEWPLPENENVLKSVVFELNCPHWFAWWRDVTWKLVQDLGRRQSKRGPDVQQNLLSYKDTQRFCVNRGQRLTLGSTAKSWKRTHYSNRHFPVAFGDITPPNGFRFRVLDSKDNNWVTDQKDSPSVKQCCTFHLPPGPYSCLQYAVESSAHTENRIIADQQNCPSEISLHEFVAFGCLRAGTRVQWHNIVRELASSSLSMNEEAVGFLIRQAAWELTAPDPDSDLRVAHSSFTQDGLGSQLLECLEQRLNSIEANWNEHYTLHMLVALGLRALSLSREFRDVEKAVSFLRRSRATCLNWCEALAATLESQTDAQSEAQQLLIVKIGGVCQLTYAVEPQHLPLILDNRTDLFHLTRCSILVFENTPRSLAKVPFGVRNSLIWTTKILHYLEENVRCFIENDSSGFNEAIKMSIPNLQITSSWTTRPGTLSRWASNQSIAGPLGCPQDIHYNLLSGELLLANCPPGRLPEEYTSQLSFQRIFGNRTLTVLPSDLQGSVFMSTTLYEGYSVHFSLNANDLIIKARAEHQLLQLIPHEILAGDFPEELVSNYVHWLDLKTGTLEFRPLEHPWIPQSSNWNLLINAAPGGISTMSRSHNALIDIRSHLFKELTAVLGVLDGPGYIHVMQTGRDNDKTVEIHMVRLRLKFIINKAGGIDCQEFNAKVDHDQNIGCLYGLQNKLVLLDTKKCCRSVLIPYGSVQLFKTKHQTSVTVNAPKGSRLKCFHYSFDRHLKVLQGSFDMLEILYLAYMHAVTSHILPDPATERSGTAEAIRILRQECLRTSFPLSSDTIALLKAIAALTPSRRYYPHHLKSMQTVSWNSELGELAQHDDFRALAQEIVENASRLCTLHGVTDADRDKMMDCYKDCGDHHLLERARGRNSQFHCSEYGGSAPYQLPQPTLYRSRDGDYQSDRSHRVYKIATLVRNWRPCLSQCSDLLGSIGTWKSVQPSWTSVQDLSCSELLRLSFRDAWCSLYELCRFSDQGRDSYSLMSLFCTIAFSGREELHIYPLLTVAFSGLFRDLPIPFSQREALDLEAGEEIDPREVYTAIEMNYNQFICPTITKTSKAQKRASRQRQAEYDLQKEADIESCLDSIRNQWPCEAPQLPEIEWMDNSGASRACSLLCTKWYRNRQFLAFLRSVQKDLDTLVGQELVNEFGVPSSPPGKTFCPNRSFQPPRLLDILLSSNPPKLPTQTPPLRYSRYRIPQCYDADLNTELRSLILGFRESSNACQRELGETLDESLEALQEADMPCSPKSLPVDRSVIAKYYDFQESRIKNLWDMIKESLTSTGNCWMEVSESVLSPHITSFSILSLLSSNRWGPVPESWKFILLIFASSIASLRRAERLLNCYDRDDIDGFFKEAENVSQEGWNAHDHPDWLLFEIENNLTIREQQTQVALNIIKPESSANAVMQLNMGEGKTSVITPMAALTLADGSCLLRLFVLKPLLKQSVNLLAQRLGGMLGRRIYHIPFARDTPLDEAMLNQLHQIYLECQRTKGVLVVLPEQVLSFRLVGLDLMERSPKLAHQAISLEEWLQIKSRNVIDESDEVLDPKFQLVYTVGSQQTIDGHSDRWEVTQALLALIDKQAEELRLQDPNCLNVGRSGTRYPLFHFLQPETPDKILAKVLDIISEKGLPGLPIQHWTRRVRQSALDFIRFIDTTRGCRNVIQENFQEGVLLRKLLVLRGLFAHNILKFSLANKRWLVDYGLHPSRCLMAVPFRAKGIPSENAEFGHPDVAITLTCLSYYYQGLTTEQVRHCFGLLGKENDPSAQYQSWISKDMSSLPPALRVISGVNLEDAQVFCGVLYPHMRYQKGIIDFYLSHVVFPKEAKEFPRKLCASAWDIPSRADQPLTTGFSGTNDNRLLLPISIPQRDLPHLQLTNAMVLRCLLQKENRMCVLAQDEKGCQLSTTQLIDLIRRQDPPVNVIIDVGAQILESSNQWVANHWLSRSSADDAEAAIFFDEDDEAAIIDREGHVERLLCSSFRQRMHRCLVFLDQQHARGVDLKLPSTYRAAVTTGPRLTKDRLVQACSRMRGLGVGQSVLFFIPPEVRHGMGEDNGPLDSLAVVRWTLAQTCDTLGSLRALWASQGLQHCKRNKLWNMLTEGTTSAQDVVAQIEEPEAQTLSQLYDPSQMSGKSNLDEYMDLSDSTIRELLVSSFASVGIAGGPTLHEEQERQITHEVEREQQVYRPPKQEPLCHHVHEDIRYFVKYGQFPDNGTSAASLAFHGLRKTSVGQFNIPPSLGARLYASEDFVRTVKRAKTTVDDQFLKSVHWILSNSHNDDLLILSQHEANELLPDIRVSTTTKLHVYSPKTTKTMRSFDNLAFLIAGKGCTDRRWSREIIQGLLLFSGNLYFEDLMAYEYFRNFLGLVTGSCGDIPEGRVSNEGFVDEETRRLIGWPTPSPFRHNPLPFLRALLNLRSKGHGFSQTHVGMVLDVRALTADHF</sequence>
<dbReference type="Pfam" id="PF12340">
    <property type="entry name" value="DUF3638"/>
    <property type="match status" value="1"/>
</dbReference>
<dbReference type="InterPro" id="IPR046541">
    <property type="entry name" value="DUF6606"/>
</dbReference>
<dbReference type="InterPro" id="IPR051346">
    <property type="entry name" value="OTU_Deubiquitinase"/>
</dbReference>
<dbReference type="EMBL" id="DF933807">
    <property type="protein sequence ID" value="GAM33553.1"/>
    <property type="molecule type" value="Genomic_DNA"/>
</dbReference>
<evidence type="ECO:0000256" key="5">
    <source>
        <dbReference type="ARBA" id="ARBA00022801"/>
    </source>
</evidence>
<evidence type="ECO:0000256" key="3">
    <source>
        <dbReference type="ARBA" id="ARBA00022670"/>
    </source>
</evidence>
<dbReference type="PANTHER" id="PTHR13367:SF33">
    <property type="entry name" value="P-LOOP CONTAINING NUCLEOSIDE TRIPHOSPHATE HYDROLASE PROTEIN"/>
    <property type="match status" value="1"/>
</dbReference>
<dbReference type="Pfam" id="PF12359">
    <property type="entry name" value="DUF3645"/>
    <property type="match status" value="1"/>
</dbReference>
<evidence type="ECO:0000313" key="11">
    <source>
        <dbReference type="Proteomes" id="UP000053095"/>
    </source>
</evidence>
<dbReference type="Proteomes" id="UP000053095">
    <property type="component" value="Unassembled WGS sequence"/>
</dbReference>
<keyword evidence="3" id="KW-0645">Protease</keyword>
<keyword evidence="11" id="KW-1185">Reference proteome</keyword>
<feature type="domain" description="DUF6606" evidence="9">
    <location>
        <begin position="69"/>
        <end position="260"/>
    </location>
</feature>
<dbReference type="InterPro" id="IPR022099">
    <property type="entry name" value="DUF3638"/>
</dbReference>
<reference evidence="11" key="1">
    <citation type="journal article" date="2015" name="Genome Announc.">
        <title>Draft genome sequence of Talaromyces cellulolyticus strain Y-94, a source of lignocellulosic biomass-degrading enzymes.</title>
        <authorList>
            <person name="Fujii T."/>
            <person name="Koike H."/>
            <person name="Sawayama S."/>
            <person name="Yano S."/>
            <person name="Inoue H."/>
        </authorList>
    </citation>
    <scope>NUCLEOTIDE SEQUENCE [LARGE SCALE GENOMIC DNA]</scope>
    <source>
        <strain evidence="11">Y-94</strain>
    </source>
</reference>
<keyword evidence="5" id="KW-0378">Hydrolase</keyword>
<dbReference type="PANTHER" id="PTHR13367">
    <property type="entry name" value="UBIQUITIN THIOESTERASE"/>
    <property type="match status" value="1"/>
</dbReference>
<evidence type="ECO:0000259" key="8">
    <source>
        <dbReference type="Pfam" id="PF12359"/>
    </source>
</evidence>
<evidence type="ECO:0000256" key="4">
    <source>
        <dbReference type="ARBA" id="ARBA00022786"/>
    </source>
</evidence>
<dbReference type="GO" id="GO:0006508">
    <property type="term" value="P:proteolysis"/>
    <property type="evidence" value="ECO:0007669"/>
    <property type="project" value="UniProtKB-KW"/>
</dbReference>
<dbReference type="EC" id="3.4.19.12" evidence="2"/>
<keyword evidence="6" id="KW-0788">Thiol protease</keyword>
<evidence type="ECO:0000259" key="9">
    <source>
        <dbReference type="Pfam" id="PF20255"/>
    </source>
</evidence>
<proteinExistence type="predicted"/>
<gene>
    <name evidence="10" type="ORF">TCE0_011f00528</name>
</gene>
<protein>
    <recommendedName>
        <fullName evidence="2">ubiquitinyl hydrolase 1</fullName>
        <ecNumber evidence="2">3.4.19.12</ecNumber>
    </recommendedName>
</protein>
<feature type="domain" description="DUF3645" evidence="8">
    <location>
        <begin position="2309"/>
        <end position="2341"/>
    </location>
</feature>
<evidence type="ECO:0000256" key="2">
    <source>
        <dbReference type="ARBA" id="ARBA00012759"/>
    </source>
</evidence>
<evidence type="ECO:0000259" key="7">
    <source>
        <dbReference type="Pfam" id="PF12340"/>
    </source>
</evidence>
<comment type="catalytic activity">
    <reaction evidence="1">
        <text>Thiol-dependent hydrolysis of ester, thioester, amide, peptide and isopeptide bonds formed by the C-terminal Gly of ubiquitin (a 76-residue protein attached to proteins as an intracellular targeting signal).</text>
        <dbReference type="EC" id="3.4.19.12"/>
    </reaction>
</comment>
<organism evidence="10 11">
    <name type="scientific">Talaromyces pinophilus</name>
    <name type="common">Penicillium pinophilum</name>
    <dbReference type="NCBI Taxonomy" id="128442"/>
    <lineage>
        <taxon>Eukaryota</taxon>
        <taxon>Fungi</taxon>
        <taxon>Dikarya</taxon>
        <taxon>Ascomycota</taxon>
        <taxon>Pezizomycotina</taxon>
        <taxon>Eurotiomycetes</taxon>
        <taxon>Eurotiomycetidae</taxon>
        <taxon>Eurotiales</taxon>
        <taxon>Trichocomaceae</taxon>
        <taxon>Talaromyces</taxon>
        <taxon>Talaromyces sect. Talaromyces</taxon>
    </lineage>
</organism>
<dbReference type="InterPro" id="IPR022105">
    <property type="entry name" value="DUF3645"/>
</dbReference>
<dbReference type="GO" id="GO:0004843">
    <property type="term" value="F:cysteine-type deubiquitinase activity"/>
    <property type="evidence" value="ECO:0007669"/>
    <property type="project" value="UniProtKB-EC"/>
</dbReference>
<evidence type="ECO:0000256" key="6">
    <source>
        <dbReference type="ARBA" id="ARBA00022807"/>
    </source>
</evidence>
<name>A0A0B8MXY8_TALPI</name>
<dbReference type="Pfam" id="PF20255">
    <property type="entry name" value="DUF6606"/>
    <property type="match status" value="1"/>
</dbReference>
<accession>A0A0B8MXY8</accession>
<feature type="domain" description="DUF3638" evidence="7">
    <location>
        <begin position="1970"/>
        <end position="2191"/>
    </location>
</feature>
<evidence type="ECO:0000256" key="1">
    <source>
        <dbReference type="ARBA" id="ARBA00000707"/>
    </source>
</evidence>